<dbReference type="AlphaFoldDB" id="A0A7K0GNL1"/>
<accession>A0A7K0GNL1</accession>
<feature type="transmembrane region" description="Helical" evidence="1">
    <location>
        <begin position="37"/>
        <end position="53"/>
    </location>
</feature>
<dbReference type="Gene3D" id="3.10.310.90">
    <property type="match status" value="1"/>
</dbReference>
<protein>
    <submittedName>
        <fullName evidence="3">DUF4875 domain-containing protein</fullName>
    </submittedName>
</protein>
<sequence>MDVFLSLLFIVVLFAFVAGLIKPAWIKQETRGRVFKFYGLGMLALLLLIGLVADPVEQAPAVAKGVAHEYQVIGKDDTSFAGRKRLRWVITAPTALTQADRAETAKAAAKALQGQTDADLAQVWLEVAPFAAGQGSQLAMATYTPDGCGASGKDCDGKKWDVESSDVQLTQEQLAVWKAWRENRDQFMEDGMVNEERLKSFLANKFGTTPDKITLPWVSRENVSG</sequence>
<feature type="transmembrane region" description="Helical" evidence="1">
    <location>
        <begin position="6"/>
        <end position="25"/>
    </location>
</feature>
<dbReference type="EMBL" id="WKLT01000041">
    <property type="protein sequence ID" value="MRY60543.1"/>
    <property type="molecule type" value="Genomic_DNA"/>
</dbReference>
<dbReference type="RefSeq" id="WP_151877642.1">
    <property type="nucleotide sequence ID" value="NZ_WKLT01000041.1"/>
</dbReference>
<reference evidence="3 4" key="1">
    <citation type="journal article" date="2019" name="Nat. Med.">
        <title>A library of human gut bacterial isolates paired with longitudinal multiomics data enables mechanistic microbiome research.</title>
        <authorList>
            <person name="Poyet M."/>
            <person name="Groussin M."/>
            <person name="Gibbons S.M."/>
            <person name="Avila-Pacheco J."/>
            <person name="Jiang X."/>
            <person name="Kearney S.M."/>
            <person name="Perrotta A.R."/>
            <person name="Berdy B."/>
            <person name="Zhao S."/>
            <person name="Lieberman T.D."/>
            <person name="Swanson P.K."/>
            <person name="Smith M."/>
            <person name="Roesemann S."/>
            <person name="Alexander J.E."/>
            <person name="Rich S.A."/>
            <person name="Livny J."/>
            <person name="Vlamakis H."/>
            <person name="Clish C."/>
            <person name="Bullock K."/>
            <person name="Deik A."/>
            <person name="Scott J."/>
            <person name="Pierce K.A."/>
            <person name="Xavier R.J."/>
            <person name="Alm E.J."/>
        </authorList>
    </citation>
    <scope>NUCLEOTIDE SEQUENCE [LARGE SCALE GENOMIC DNA]</scope>
    <source>
        <strain evidence="3 4">BIOML-A41</strain>
    </source>
</reference>
<gene>
    <name evidence="3" type="ORF">GKD59_22100</name>
</gene>
<evidence type="ECO:0000313" key="3">
    <source>
        <dbReference type="EMBL" id="MRY60543.1"/>
    </source>
</evidence>
<keyword evidence="1" id="KW-1133">Transmembrane helix</keyword>
<evidence type="ECO:0000259" key="2">
    <source>
        <dbReference type="Pfam" id="PF16175"/>
    </source>
</evidence>
<feature type="domain" description="DUF4875" evidence="2">
    <location>
        <begin position="66"/>
        <end position="218"/>
    </location>
</feature>
<dbReference type="Pfam" id="PF16175">
    <property type="entry name" value="DUF4875"/>
    <property type="match status" value="1"/>
</dbReference>
<evidence type="ECO:0000256" key="1">
    <source>
        <dbReference type="SAM" id="Phobius"/>
    </source>
</evidence>
<name>A0A7K0GNL1_PARDI</name>
<evidence type="ECO:0000313" key="4">
    <source>
        <dbReference type="Proteomes" id="UP000463337"/>
    </source>
</evidence>
<comment type="caution">
    <text evidence="3">The sequence shown here is derived from an EMBL/GenBank/DDBJ whole genome shotgun (WGS) entry which is preliminary data.</text>
</comment>
<dbReference type="Proteomes" id="UP000463337">
    <property type="component" value="Unassembled WGS sequence"/>
</dbReference>
<proteinExistence type="predicted"/>
<dbReference type="InterPro" id="IPR032383">
    <property type="entry name" value="DUF4875"/>
</dbReference>
<keyword evidence="1" id="KW-0472">Membrane</keyword>
<keyword evidence="1" id="KW-0812">Transmembrane</keyword>
<organism evidence="3 4">
    <name type="scientific">Parabacteroides distasonis</name>
    <dbReference type="NCBI Taxonomy" id="823"/>
    <lineage>
        <taxon>Bacteria</taxon>
        <taxon>Pseudomonadati</taxon>
        <taxon>Bacteroidota</taxon>
        <taxon>Bacteroidia</taxon>
        <taxon>Bacteroidales</taxon>
        <taxon>Tannerellaceae</taxon>
        <taxon>Parabacteroides</taxon>
    </lineage>
</organism>